<evidence type="ECO:0000256" key="4">
    <source>
        <dbReference type="SAM" id="SignalP"/>
    </source>
</evidence>
<evidence type="ECO:0000313" key="7">
    <source>
        <dbReference type="Proteomes" id="UP000037600"/>
    </source>
</evidence>
<dbReference type="InterPro" id="IPR012910">
    <property type="entry name" value="Plug_dom"/>
</dbReference>
<dbReference type="EMBL" id="LAZL01000024">
    <property type="protein sequence ID" value="KMT64483.1"/>
    <property type="molecule type" value="Genomic_DNA"/>
</dbReference>
<dbReference type="PANTHER" id="PTHR40980">
    <property type="entry name" value="PLUG DOMAIN-CONTAINING PROTEIN"/>
    <property type="match status" value="1"/>
</dbReference>
<keyword evidence="7" id="KW-1185">Reference proteome</keyword>
<keyword evidence="4" id="KW-0732">Signal</keyword>
<keyword evidence="3" id="KW-0998">Cell outer membrane</keyword>
<evidence type="ECO:0000313" key="6">
    <source>
        <dbReference type="EMBL" id="KMT64483.1"/>
    </source>
</evidence>
<dbReference type="PATRIC" id="fig|1513271.3.peg.2970"/>
<keyword evidence="2" id="KW-0472">Membrane</keyword>
<dbReference type="GO" id="GO:0016740">
    <property type="term" value="F:transferase activity"/>
    <property type="evidence" value="ECO:0007669"/>
    <property type="project" value="UniProtKB-KW"/>
</dbReference>
<reference evidence="6 7" key="1">
    <citation type="submission" date="2015-04" db="EMBL/GenBank/DDBJ databases">
        <title>Draft Genome Sequence of the Novel Agar-Digesting Marine Bacterium Q1.</title>
        <authorList>
            <person name="Li Y."/>
            <person name="Li D."/>
            <person name="Chen G."/>
            <person name="Du Z."/>
        </authorList>
    </citation>
    <scope>NUCLEOTIDE SEQUENCE [LARGE SCALE GENOMIC DNA]</scope>
    <source>
        <strain evidence="6 7">Q1</strain>
    </source>
</reference>
<dbReference type="PANTHER" id="PTHR40980:SF3">
    <property type="entry name" value="TONB-DEPENDENT RECEPTOR-LIKE BETA-BARREL DOMAIN-CONTAINING PROTEIN"/>
    <property type="match status" value="1"/>
</dbReference>
<dbReference type="Pfam" id="PF07715">
    <property type="entry name" value="Plug"/>
    <property type="match status" value="1"/>
</dbReference>
<evidence type="ECO:0000256" key="3">
    <source>
        <dbReference type="ARBA" id="ARBA00023237"/>
    </source>
</evidence>
<evidence type="ECO:0000256" key="1">
    <source>
        <dbReference type="ARBA" id="ARBA00004442"/>
    </source>
</evidence>
<dbReference type="NCBIfam" id="TIGR01782">
    <property type="entry name" value="TonB-Xanth-Caul"/>
    <property type="match status" value="1"/>
</dbReference>
<dbReference type="Proteomes" id="UP000037600">
    <property type="component" value="Unassembled WGS sequence"/>
</dbReference>
<accession>A0A0J8GUW4</accession>
<protein>
    <submittedName>
        <fullName evidence="6">Sulfurtransferase</fullName>
    </submittedName>
</protein>
<gene>
    <name evidence="6" type="ORF">XM47_14440</name>
</gene>
<feature type="chain" id="PRO_5005298772" evidence="4">
    <location>
        <begin position="34"/>
        <end position="997"/>
    </location>
</feature>
<proteinExistence type="predicted"/>
<name>A0A0J8GUW4_9ALTE</name>
<dbReference type="Gene3D" id="2.170.130.10">
    <property type="entry name" value="TonB-dependent receptor, plug domain"/>
    <property type="match status" value="1"/>
</dbReference>
<comment type="subcellular location">
    <subcellularLocation>
        <location evidence="1">Cell outer membrane</location>
    </subcellularLocation>
</comment>
<keyword evidence="6" id="KW-0808">Transferase</keyword>
<evidence type="ECO:0000256" key="2">
    <source>
        <dbReference type="ARBA" id="ARBA00023136"/>
    </source>
</evidence>
<comment type="caution">
    <text evidence="6">The sequence shown here is derived from an EMBL/GenBank/DDBJ whole genome shotgun (WGS) entry which is preliminary data.</text>
</comment>
<sequence>MSTTAHNNSHKKFKKNLLHTCIAMHLVSGVAYANEKSATEEEMMEVIQVKSQFKRNLETALFDKRFSAVVSDGISADDIGSLPALDMGEALQAVPGIQLNREGERRESSVNLRGLPSGFVLTTANGQSIANPTRSTAAFGAPNPFGAYDPAVFNGINVVKSQTAEMQEGGIAGSIDQKLYKALSRPKNSLMIQLGARNEKLADSIDGEFVISASKHLIDDELAVTATAAYSQQTFRRDTIKINRYDALNSTQFAAQTGTQTFDEWKDSNNLPANAVVKMPGELRQGSEINEGSRLSFSGGIEYKPTENLKLGANVIFTERDMGDNRYEQIELRTRYNEVSITPLTAPQDTGKVDGSGNPVYSVPDIGFENVRYAYDNRGFAIYEQSQAILLDAEWTTDNWKFDSLVSISKSENEWDEILISPRFDKSDTGTGVTGRLYTGEGEIGDFVANVDNFEQALNLDELTWVPRTNVTSSGIIPTTTGRYLLMTGTWENIQRDSNAFEFNAERGFSEGIFSSVKFGYRFSTQEQDSKRLRNSGVGIDPTGILTNSVRQAPNYVSEGAFFGGEAPGFASYENDGWYSFDFQKVNQGLVGTIDVTKVGNEPSTGESPVVVPTTGYIARGGQQGAGLVYDTKLDTSAAYAMANFDFDAGSFPIKGNMGLRYVSSDLEAGAPFFEFGVSDINNPERRAVKHDYDYVLPSLNTSISLTDDNDLIARFAYNQSIVRPNLRAVTPASSLSLSETKVTVSLPSAQIDPFKADSFDFSIEWYNREGSAITLALFKKDIENYFQKQSVCDNQVLEEAGYDIGTVSLVNDQCVTDGNDGYSDPDLITAGDDVAITQIRNIENTVSVSGLELSIQQNLDFLPYPWNGLGGVFNYSKTSQDKANTVQIPGISDETYNVIGYYEQDNYGLRFSYNFRTEYELESVGTFNGVGNKNVKAAGRLDMSAYYKATEDLTLSFKAYNLTNTLYEEYEDVEWQPRATHYDGQTFGLYAKYKFY</sequence>
<dbReference type="STRING" id="1513271.XM47_14440"/>
<organism evidence="6 7">
    <name type="scientific">Catenovulum maritimum</name>
    <dbReference type="NCBI Taxonomy" id="1513271"/>
    <lineage>
        <taxon>Bacteria</taxon>
        <taxon>Pseudomonadati</taxon>
        <taxon>Pseudomonadota</taxon>
        <taxon>Gammaproteobacteria</taxon>
        <taxon>Alteromonadales</taxon>
        <taxon>Alteromonadaceae</taxon>
        <taxon>Catenovulum</taxon>
    </lineage>
</organism>
<dbReference type="InterPro" id="IPR010104">
    <property type="entry name" value="TonB_rcpt_bac"/>
</dbReference>
<dbReference type="RefSeq" id="WP_048693961.1">
    <property type="nucleotide sequence ID" value="NZ_KQ130497.1"/>
</dbReference>
<feature type="signal peptide" evidence="4">
    <location>
        <begin position="1"/>
        <end position="33"/>
    </location>
</feature>
<dbReference type="Gene3D" id="2.40.170.20">
    <property type="entry name" value="TonB-dependent receptor, beta-barrel domain"/>
    <property type="match status" value="1"/>
</dbReference>
<dbReference type="SUPFAM" id="SSF56935">
    <property type="entry name" value="Porins"/>
    <property type="match status" value="1"/>
</dbReference>
<evidence type="ECO:0000259" key="5">
    <source>
        <dbReference type="Pfam" id="PF07715"/>
    </source>
</evidence>
<dbReference type="InterPro" id="IPR037066">
    <property type="entry name" value="Plug_dom_sf"/>
</dbReference>
<dbReference type="AlphaFoldDB" id="A0A0J8GUW4"/>
<dbReference type="InterPro" id="IPR036942">
    <property type="entry name" value="Beta-barrel_TonB_sf"/>
</dbReference>
<dbReference type="GO" id="GO:0009279">
    <property type="term" value="C:cell outer membrane"/>
    <property type="evidence" value="ECO:0007669"/>
    <property type="project" value="UniProtKB-SubCell"/>
</dbReference>
<feature type="domain" description="TonB-dependent receptor plug" evidence="5">
    <location>
        <begin position="70"/>
        <end position="173"/>
    </location>
</feature>
<dbReference type="OrthoDB" id="8728606at2"/>